<evidence type="ECO:0000313" key="1">
    <source>
        <dbReference type="EMBL" id="GME86350.1"/>
    </source>
</evidence>
<reference evidence="1" key="1">
    <citation type="submission" date="2023-04" db="EMBL/GenBank/DDBJ databases">
        <title>Ambrosiozyma monospora NBRC 10751.</title>
        <authorList>
            <person name="Ichikawa N."/>
            <person name="Sato H."/>
            <person name="Tonouchi N."/>
        </authorList>
    </citation>
    <scope>NUCLEOTIDE SEQUENCE</scope>
    <source>
        <strain evidence="1">NBRC 10751</strain>
    </source>
</reference>
<dbReference type="EMBL" id="BSXS01006833">
    <property type="protein sequence ID" value="GME86350.1"/>
    <property type="molecule type" value="Genomic_DNA"/>
</dbReference>
<protein>
    <submittedName>
        <fullName evidence="1">Unnamed protein product</fullName>
    </submittedName>
</protein>
<name>A0ACB5TD29_AMBMO</name>
<comment type="caution">
    <text evidence="1">The sequence shown here is derived from an EMBL/GenBank/DDBJ whole genome shotgun (WGS) entry which is preliminary data.</text>
</comment>
<gene>
    <name evidence="1" type="ORF">Amon02_000795000</name>
</gene>
<proteinExistence type="predicted"/>
<accession>A0ACB5TD29</accession>
<organism evidence="1 2">
    <name type="scientific">Ambrosiozyma monospora</name>
    <name type="common">Yeast</name>
    <name type="synonym">Endomycopsis monosporus</name>
    <dbReference type="NCBI Taxonomy" id="43982"/>
    <lineage>
        <taxon>Eukaryota</taxon>
        <taxon>Fungi</taxon>
        <taxon>Dikarya</taxon>
        <taxon>Ascomycota</taxon>
        <taxon>Saccharomycotina</taxon>
        <taxon>Pichiomycetes</taxon>
        <taxon>Pichiales</taxon>
        <taxon>Pichiaceae</taxon>
        <taxon>Ambrosiozyma</taxon>
    </lineage>
</organism>
<dbReference type="Proteomes" id="UP001165064">
    <property type="component" value="Unassembled WGS sequence"/>
</dbReference>
<sequence>MQDRSNLVRKSALALLSELVTEHPYNAIGDGTLRMTVWKQRLQVIKDEITELEPNFFSDDVDETANPMNETMAEEEQNVEGESEGDGDADKSTNEGKQSQSEQAAATTTEPQASQANTGRQPGDSSALAEAQLKLSYVSDCIKFIKMVEQASEVCCELLYSKSKPEVIGIIEFFELLDSYGIENATNGIKKMLHLVWMDGDEEAKKVVRVLMLNYTKLYLTYKEDSRDARETARYIARNLIKLTYNTSMADLASLEKLLGLLYLGIPPDPSENKGRKTPQAPIKPIDGIVIDTLWQIFNFDGAPPKNRRGAIIVLGMLALVENRIAVKGLNSILSVGLDLERKDWVVVAFSCIAINRLVPAKDPQLFDIPRAVEIIEKLKRVCLEYTDDGEWFHAAEEALNTIFTISTYPDQVCTEILKKKAVEVFSQDNNDDNIDKSVSLSQLLFLVGHVGLKTIVHLEKLEADFKKKKIVQDGKKSEADQELEMIGGNNEDDFSDIVTAIREKELLYTEGGLLAKFVPLIQEVVSKPSQYNDVRLQRQAVLCLAKFMCISPRFCEDNMPLYLTIMERSKDAIVRSNCVLALGDMAVCFNHVIDNHRDALYGKLQDENRTVQRTCLMTVTFLILAGQVKVKGQLAQMAKLYVNNDRGIVDMCKTFFNELATKDNAVYNGFMDMFSGLSADKKLAMKDYKSIINFVALGISWCL</sequence>
<keyword evidence="2" id="KW-1185">Reference proteome</keyword>
<evidence type="ECO:0000313" key="2">
    <source>
        <dbReference type="Proteomes" id="UP001165064"/>
    </source>
</evidence>